<organism evidence="1">
    <name type="scientific">Rhizophora mucronata</name>
    <name type="common">Asiatic mangrove</name>
    <dbReference type="NCBI Taxonomy" id="61149"/>
    <lineage>
        <taxon>Eukaryota</taxon>
        <taxon>Viridiplantae</taxon>
        <taxon>Streptophyta</taxon>
        <taxon>Embryophyta</taxon>
        <taxon>Tracheophyta</taxon>
        <taxon>Spermatophyta</taxon>
        <taxon>Magnoliopsida</taxon>
        <taxon>eudicotyledons</taxon>
        <taxon>Gunneridae</taxon>
        <taxon>Pentapetalae</taxon>
        <taxon>rosids</taxon>
        <taxon>fabids</taxon>
        <taxon>Malpighiales</taxon>
        <taxon>Rhizophoraceae</taxon>
        <taxon>Rhizophora</taxon>
    </lineage>
</organism>
<evidence type="ECO:0000313" key="1">
    <source>
        <dbReference type="EMBL" id="MBX50813.1"/>
    </source>
</evidence>
<accession>A0A2P2P848</accession>
<protein>
    <submittedName>
        <fullName evidence="1">Uncharacterized protein</fullName>
    </submittedName>
</protein>
<reference evidence="1" key="1">
    <citation type="submission" date="2018-02" db="EMBL/GenBank/DDBJ databases">
        <title>Rhizophora mucronata_Transcriptome.</title>
        <authorList>
            <person name="Meera S.P."/>
            <person name="Sreeshan A."/>
            <person name="Augustine A."/>
        </authorList>
    </citation>
    <scope>NUCLEOTIDE SEQUENCE</scope>
    <source>
        <tissue evidence="1">Leaf</tissue>
    </source>
</reference>
<dbReference type="EMBL" id="GGEC01070329">
    <property type="protein sequence ID" value="MBX50813.1"/>
    <property type="molecule type" value="Transcribed_RNA"/>
</dbReference>
<sequence>MLQHKYMTSHTKKQ</sequence>
<name>A0A2P2P848_RHIMU</name>
<proteinExistence type="predicted"/>